<keyword evidence="6" id="KW-0378">Hydrolase</keyword>
<evidence type="ECO:0000256" key="1">
    <source>
        <dbReference type="ARBA" id="ARBA00001968"/>
    </source>
</evidence>
<reference evidence="10" key="1">
    <citation type="submission" date="2025-08" db="UniProtKB">
        <authorList>
            <consortium name="RefSeq"/>
        </authorList>
    </citation>
    <scope>IDENTIFICATION</scope>
    <source>
        <tissue evidence="10">Whole organism</tissue>
    </source>
</reference>
<protein>
    <submittedName>
        <fullName evidence="10">Nuclease HARBI1</fullName>
    </submittedName>
</protein>
<evidence type="ECO:0000256" key="2">
    <source>
        <dbReference type="ARBA" id="ARBA00004123"/>
    </source>
</evidence>
<dbReference type="GO" id="GO:0004518">
    <property type="term" value="F:nuclease activity"/>
    <property type="evidence" value="ECO:0007669"/>
    <property type="project" value="UniProtKB-KW"/>
</dbReference>
<evidence type="ECO:0000313" key="9">
    <source>
        <dbReference type="Proteomes" id="UP000504606"/>
    </source>
</evidence>
<proteinExistence type="inferred from homology"/>
<dbReference type="PANTHER" id="PTHR22930:SF85">
    <property type="entry name" value="GH03217P-RELATED"/>
    <property type="match status" value="1"/>
</dbReference>
<dbReference type="RefSeq" id="XP_052126029.1">
    <property type="nucleotide sequence ID" value="XM_052270069.1"/>
</dbReference>
<accession>A0A9C6UEM3</accession>
<dbReference type="GO" id="GO:0005634">
    <property type="term" value="C:nucleus"/>
    <property type="evidence" value="ECO:0007669"/>
    <property type="project" value="UniProtKB-SubCell"/>
</dbReference>
<sequence>MHHPMSQASVSYAVEEITAALNHPLVLTRFIHFPATHAERVATMEKNARRGLLGVLGLVDGTIIHITPPPRPNQHYYSRKGFTSLNDMIVCDVDLNNLTVNARYPGSSHDSYVYNNSALPDVMRTAFRESHCWLLGDSGYPLQPWLMTPLPGAPEGTPEYHYTQLHGKVRNAVERCIGVLKARWRCICNDNAVPYRPTKSGLIINACVVLHNILTRMRLPVPINYHQFQDEPDPDNVVDPDDVIQHLDNAEAVQADLVAHANWNPNSLKKLSSLVDLKLGHFLLTKPIC</sequence>
<name>A0A9C6UEM3_FRAOC</name>
<dbReference type="OrthoDB" id="7533242at2759"/>
<comment type="subcellular location">
    <subcellularLocation>
        <location evidence="2">Nucleus</location>
    </subcellularLocation>
</comment>
<comment type="cofactor">
    <cofactor evidence="1">
        <name>a divalent metal cation</name>
        <dbReference type="ChEBI" id="CHEBI:60240"/>
    </cofactor>
</comment>
<dbReference type="Proteomes" id="UP000504606">
    <property type="component" value="Unplaced"/>
</dbReference>
<evidence type="ECO:0000256" key="6">
    <source>
        <dbReference type="ARBA" id="ARBA00022801"/>
    </source>
</evidence>
<feature type="domain" description="DDE Tnp4" evidence="8">
    <location>
        <begin position="59"/>
        <end position="212"/>
    </location>
</feature>
<keyword evidence="9" id="KW-1185">Reference proteome</keyword>
<keyword evidence="5" id="KW-0479">Metal-binding</keyword>
<evidence type="ECO:0000259" key="8">
    <source>
        <dbReference type="Pfam" id="PF13359"/>
    </source>
</evidence>
<dbReference type="InterPro" id="IPR027806">
    <property type="entry name" value="HARBI1_dom"/>
</dbReference>
<dbReference type="GO" id="GO:0046872">
    <property type="term" value="F:metal ion binding"/>
    <property type="evidence" value="ECO:0007669"/>
    <property type="project" value="UniProtKB-KW"/>
</dbReference>
<dbReference type="AlphaFoldDB" id="A0A9C6UEM3"/>
<keyword evidence="4" id="KW-0540">Nuclease</keyword>
<gene>
    <name evidence="10" type="primary">LOC127749945</name>
</gene>
<comment type="similarity">
    <text evidence="3">Belongs to the HARBI1 family.</text>
</comment>
<evidence type="ECO:0000256" key="5">
    <source>
        <dbReference type="ARBA" id="ARBA00022723"/>
    </source>
</evidence>
<evidence type="ECO:0000313" key="10">
    <source>
        <dbReference type="RefSeq" id="XP_052126029.1"/>
    </source>
</evidence>
<organism evidence="9 10">
    <name type="scientific">Frankliniella occidentalis</name>
    <name type="common">Western flower thrips</name>
    <name type="synonym">Euthrips occidentalis</name>
    <dbReference type="NCBI Taxonomy" id="133901"/>
    <lineage>
        <taxon>Eukaryota</taxon>
        <taxon>Metazoa</taxon>
        <taxon>Ecdysozoa</taxon>
        <taxon>Arthropoda</taxon>
        <taxon>Hexapoda</taxon>
        <taxon>Insecta</taxon>
        <taxon>Pterygota</taxon>
        <taxon>Neoptera</taxon>
        <taxon>Paraneoptera</taxon>
        <taxon>Thysanoptera</taxon>
        <taxon>Terebrantia</taxon>
        <taxon>Thripoidea</taxon>
        <taxon>Thripidae</taxon>
        <taxon>Frankliniella</taxon>
    </lineage>
</organism>
<evidence type="ECO:0000256" key="3">
    <source>
        <dbReference type="ARBA" id="ARBA00006958"/>
    </source>
</evidence>
<dbReference type="GO" id="GO:0016787">
    <property type="term" value="F:hydrolase activity"/>
    <property type="evidence" value="ECO:0007669"/>
    <property type="project" value="UniProtKB-KW"/>
</dbReference>
<evidence type="ECO:0000256" key="4">
    <source>
        <dbReference type="ARBA" id="ARBA00022722"/>
    </source>
</evidence>
<dbReference type="Pfam" id="PF13359">
    <property type="entry name" value="DDE_Tnp_4"/>
    <property type="match status" value="1"/>
</dbReference>
<dbReference type="InterPro" id="IPR045249">
    <property type="entry name" value="HARBI1-like"/>
</dbReference>
<dbReference type="GeneID" id="127749945"/>
<keyword evidence="7" id="KW-0539">Nucleus</keyword>
<dbReference type="PANTHER" id="PTHR22930">
    <property type="match status" value="1"/>
</dbReference>
<dbReference type="KEGG" id="foc:127749945"/>
<evidence type="ECO:0000256" key="7">
    <source>
        <dbReference type="ARBA" id="ARBA00023242"/>
    </source>
</evidence>